<evidence type="ECO:0000256" key="5">
    <source>
        <dbReference type="ARBA" id="ARBA00022989"/>
    </source>
</evidence>
<gene>
    <name evidence="8" type="ORF">FHX81_4866</name>
</gene>
<organism evidence="8 9">
    <name type="scientific">Saccharothrix saharensis</name>
    <dbReference type="NCBI Taxonomy" id="571190"/>
    <lineage>
        <taxon>Bacteria</taxon>
        <taxon>Bacillati</taxon>
        <taxon>Actinomycetota</taxon>
        <taxon>Actinomycetes</taxon>
        <taxon>Pseudonocardiales</taxon>
        <taxon>Pseudonocardiaceae</taxon>
        <taxon>Saccharothrix</taxon>
    </lineage>
</organism>
<feature type="transmembrane region" description="Helical" evidence="7">
    <location>
        <begin position="61"/>
        <end position="82"/>
    </location>
</feature>
<comment type="similarity">
    <text evidence="2">Belongs to the MmpS family.</text>
</comment>
<dbReference type="InterPro" id="IPR008693">
    <property type="entry name" value="MmpS"/>
</dbReference>
<comment type="subcellular location">
    <subcellularLocation>
        <location evidence="1">Cell membrane</location>
    </subcellularLocation>
</comment>
<dbReference type="OrthoDB" id="3556183at2"/>
<dbReference type="AlphaFoldDB" id="A0A543JI03"/>
<evidence type="ECO:0000256" key="2">
    <source>
        <dbReference type="ARBA" id="ARBA00007531"/>
    </source>
</evidence>
<dbReference type="Proteomes" id="UP000316628">
    <property type="component" value="Unassembled WGS sequence"/>
</dbReference>
<keyword evidence="9" id="KW-1185">Reference proteome</keyword>
<name>A0A543JI03_9PSEU</name>
<evidence type="ECO:0000256" key="7">
    <source>
        <dbReference type="SAM" id="Phobius"/>
    </source>
</evidence>
<proteinExistence type="inferred from homology"/>
<reference evidence="8 9" key="1">
    <citation type="submission" date="2019-06" db="EMBL/GenBank/DDBJ databases">
        <title>Sequencing the genomes of 1000 actinobacteria strains.</title>
        <authorList>
            <person name="Klenk H.-P."/>
        </authorList>
    </citation>
    <scope>NUCLEOTIDE SEQUENCE [LARGE SCALE GENOMIC DNA]</scope>
    <source>
        <strain evidence="8 9">DSM 45456</strain>
    </source>
</reference>
<evidence type="ECO:0000256" key="1">
    <source>
        <dbReference type="ARBA" id="ARBA00004236"/>
    </source>
</evidence>
<keyword evidence="3" id="KW-1003">Cell membrane</keyword>
<dbReference type="Pfam" id="PF05423">
    <property type="entry name" value="Mycobact_memb"/>
    <property type="match status" value="1"/>
</dbReference>
<protein>
    <submittedName>
        <fullName evidence="8">MmpS family membrane protein</fullName>
    </submittedName>
</protein>
<dbReference type="InterPro" id="IPR038468">
    <property type="entry name" value="MmpS_C"/>
</dbReference>
<sequence length="190" mass="18811">MSDARRGAPGTAGLVLGGLGLVFGLIPAAGLVAWPLVVAGLVLGVLGVVRARRGRGGHEGVAIAAIALSALGLAVCAAWVVLFGRVASDAQSALDDLRAQTGEGAVLVYEVTGDAAGATISHATSTTVEREVAGLPWTKEFTVMGGFRGGTLDVTAGPDGGTVTCRITVDGVEHRTATASGPHALASCSD</sequence>
<evidence type="ECO:0000256" key="6">
    <source>
        <dbReference type="ARBA" id="ARBA00023136"/>
    </source>
</evidence>
<keyword evidence="6 7" id="KW-0472">Membrane</keyword>
<evidence type="ECO:0000313" key="9">
    <source>
        <dbReference type="Proteomes" id="UP000316628"/>
    </source>
</evidence>
<accession>A0A543JI03</accession>
<feature type="transmembrane region" description="Helical" evidence="7">
    <location>
        <begin position="7"/>
        <end position="26"/>
    </location>
</feature>
<dbReference type="RefSeq" id="WP_141980277.1">
    <property type="nucleotide sequence ID" value="NZ_VFPP01000001.1"/>
</dbReference>
<evidence type="ECO:0000256" key="4">
    <source>
        <dbReference type="ARBA" id="ARBA00022692"/>
    </source>
</evidence>
<dbReference type="GO" id="GO:0005886">
    <property type="term" value="C:plasma membrane"/>
    <property type="evidence" value="ECO:0007669"/>
    <property type="project" value="UniProtKB-SubCell"/>
</dbReference>
<keyword evidence="5 7" id="KW-1133">Transmembrane helix</keyword>
<evidence type="ECO:0000313" key="8">
    <source>
        <dbReference type="EMBL" id="TQM82459.1"/>
    </source>
</evidence>
<dbReference type="Gene3D" id="2.60.40.2880">
    <property type="entry name" value="MmpS1-5, C-terminal soluble domain"/>
    <property type="match status" value="1"/>
</dbReference>
<comment type="caution">
    <text evidence="8">The sequence shown here is derived from an EMBL/GenBank/DDBJ whole genome shotgun (WGS) entry which is preliminary data.</text>
</comment>
<dbReference type="EMBL" id="VFPP01000001">
    <property type="protein sequence ID" value="TQM82459.1"/>
    <property type="molecule type" value="Genomic_DNA"/>
</dbReference>
<keyword evidence="4 7" id="KW-0812">Transmembrane</keyword>
<evidence type="ECO:0000256" key="3">
    <source>
        <dbReference type="ARBA" id="ARBA00022475"/>
    </source>
</evidence>
<feature type="transmembrane region" description="Helical" evidence="7">
    <location>
        <begin position="32"/>
        <end position="49"/>
    </location>
</feature>